<evidence type="ECO:0000313" key="3">
    <source>
        <dbReference type="Proteomes" id="UP000255248"/>
    </source>
</evidence>
<gene>
    <name evidence="2" type="ORF">NCTC12121_03603</name>
</gene>
<dbReference type="AlphaFoldDB" id="A0A376J4B2"/>
<dbReference type="EMBL" id="UFXZ01000003">
    <property type="protein sequence ID" value="STE53318.1"/>
    <property type="molecule type" value="Genomic_DNA"/>
</dbReference>
<evidence type="ECO:0000256" key="1">
    <source>
        <dbReference type="SAM" id="MobiDB-lite"/>
    </source>
</evidence>
<dbReference type="Proteomes" id="UP000255248">
    <property type="component" value="Unassembled WGS sequence"/>
</dbReference>
<organism evidence="2 3">
    <name type="scientific">Edwardsiella hoshinae</name>
    <dbReference type="NCBI Taxonomy" id="93378"/>
    <lineage>
        <taxon>Bacteria</taxon>
        <taxon>Pseudomonadati</taxon>
        <taxon>Pseudomonadota</taxon>
        <taxon>Gammaproteobacteria</taxon>
        <taxon>Enterobacterales</taxon>
        <taxon>Hafniaceae</taxon>
        <taxon>Edwardsiella</taxon>
    </lineage>
</organism>
<protein>
    <submittedName>
        <fullName evidence="2">Uncharacterized protein</fullName>
    </submittedName>
</protein>
<dbReference type="RefSeq" id="WP_115314673.1">
    <property type="nucleotide sequence ID" value="NZ_UFXZ01000003.1"/>
</dbReference>
<feature type="compositionally biased region" description="Polar residues" evidence="1">
    <location>
        <begin position="67"/>
        <end position="77"/>
    </location>
</feature>
<accession>A0A376J4B2</accession>
<feature type="region of interest" description="Disordered" evidence="1">
    <location>
        <begin position="66"/>
        <end position="96"/>
    </location>
</feature>
<evidence type="ECO:0000313" key="2">
    <source>
        <dbReference type="EMBL" id="STE53318.1"/>
    </source>
</evidence>
<sequence length="96" mass="10544">MARDFKVSMTLEAKDDASRQVTRTLKETTGQAEKAAKAIKRQGHEQQKTAIEAAAAAETTSCRRSAGCQTKYRSQPFTDGKCPPADARPRSVRYPV</sequence>
<reference evidence="2 3" key="1">
    <citation type="submission" date="2018-06" db="EMBL/GenBank/DDBJ databases">
        <authorList>
            <consortium name="Pathogen Informatics"/>
            <person name="Doyle S."/>
        </authorList>
    </citation>
    <scope>NUCLEOTIDE SEQUENCE [LARGE SCALE GENOMIC DNA]</scope>
    <source>
        <strain evidence="2 3">NCTC12121</strain>
    </source>
</reference>
<proteinExistence type="predicted"/>
<name>A0A376J4B2_9GAMM</name>